<dbReference type="InterPro" id="IPR042099">
    <property type="entry name" value="ANL_N_sf"/>
</dbReference>
<dbReference type="SUPFAM" id="SSF47336">
    <property type="entry name" value="ACP-like"/>
    <property type="match status" value="1"/>
</dbReference>
<dbReference type="Pfam" id="PF07993">
    <property type="entry name" value="NAD_binding_4"/>
    <property type="match status" value="1"/>
</dbReference>
<dbReference type="EMBL" id="OY726394">
    <property type="protein sequence ID" value="CAJ1505985.1"/>
    <property type="molecule type" value="Genomic_DNA"/>
</dbReference>
<accession>A0ABM9LWN3</accession>
<keyword evidence="4 5" id="KW-0067">ATP-binding</keyword>
<comment type="cofactor">
    <cofactor evidence="5">
        <name>pantetheine 4'-phosphate</name>
        <dbReference type="ChEBI" id="CHEBI:47942"/>
    </cofactor>
    <text evidence="5">Binds 1 phosphopantetheine covalently.</text>
</comment>
<feature type="binding site" evidence="5">
    <location>
        <begin position="499"/>
        <end position="502"/>
    </location>
    <ligand>
        <name>AMP</name>
        <dbReference type="ChEBI" id="CHEBI:456215"/>
    </ligand>
</feature>
<dbReference type="SMART" id="SM00823">
    <property type="entry name" value="PKS_PP"/>
    <property type="match status" value="1"/>
</dbReference>
<dbReference type="SUPFAM" id="SSF51735">
    <property type="entry name" value="NAD(P)-binding Rossmann-fold domains"/>
    <property type="match status" value="1"/>
</dbReference>
<evidence type="ECO:0000256" key="3">
    <source>
        <dbReference type="ARBA" id="ARBA00022741"/>
    </source>
</evidence>
<feature type="modified residue" description="O-(pantetheine 4'-phosphoryl)serine" evidence="5">
    <location>
        <position position="682"/>
    </location>
</feature>
<dbReference type="InterPro" id="IPR013120">
    <property type="entry name" value="FAR_NAD-bd"/>
</dbReference>
<dbReference type="InterPro" id="IPR000873">
    <property type="entry name" value="AMP-dep_synth/lig_dom"/>
</dbReference>
<keyword evidence="5 7" id="KW-0560">Oxidoreductase</keyword>
<dbReference type="PROSITE" id="PS50075">
    <property type="entry name" value="CARRIER"/>
    <property type="match status" value="1"/>
</dbReference>
<feature type="binding site" evidence="5">
    <location>
        <begin position="782"/>
        <end position="785"/>
    </location>
    <ligand>
        <name>NADP(+)</name>
        <dbReference type="ChEBI" id="CHEBI:58349"/>
    </ligand>
</feature>
<evidence type="ECO:0000259" key="6">
    <source>
        <dbReference type="PROSITE" id="PS50075"/>
    </source>
</evidence>
<feature type="binding site" evidence="5">
    <location>
        <position position="955"/>
    </location>
    <ligand>
        <name>NADP(+)</name>
        <dbReference type="ChEBI" id="CHEBI:58349"/>
    </ligand>
</feature>
<dbReference type="NCBIfam" id="NF041592">
    <property type="entry name" value="carboxyl_red"/>
    <property type="match status" value="1"/>
</dbReference>
<evidence type="ECO:0000256" key="1">
    <source>
        <dbReference type="ARBA" id="ARBA00022450"/>
    </source>
</evidence>
<dbReference type="EC" id="1.2.1.-" evidence="5"/>
<dbReference type="PANTHER" id="PTHR43272:SF33">
    <property type="entry name" value="AMP-BINDING DOMAIN-CONTAINING PROTEIN-RELATED"/>
    <property type="match status" value="1"/>
</dbReference>
<evidence type="ECO:0000313" key="7">
    <source>
        <dbReference type="EMBL" id="CAJ1505985.1"/>
    </source>
</evidence>
<evidence type="ECO:0000256" key="4">
    <source>
        <dbReference type="ARBA" id="ARBA00022840"/>
    </source>
</evidence>
<feature type="binding site" evidence="5">
    <location>
        <position position="414"/>
    </location>
    <ligand>
        <name>AMP</name>
        <dbReference type="ChEBI" id="CHEBI:456215"/>
    </ligand>
</feature>
<dbReference type="Pfam" id="PF00550">
    <property type="entry name" value="PP-binding"/>
    <property type="match status" value="1"/>
</dbReference>
<feature type="binding site" evidence="5">
    <location>
        <position position="819"/>
    </location>
    <ligand>
        <name>NADP(+)</name>
        <dbReference type="ChEBI" id="CHEBI:58349"/>
    </ligand>
</feature>
<feature type="binding site" evidence="5">
    <location>
        <begin position="849"/>
        <end position="850"/>
    </location>
    <ligand>
        <name>NADP(+)</name>
        <dbReference type="ChEBI" id="CHEBI:58349"/>
    </ligand>
</feature>
<evidence type="ECO:0000256" key="5">
    <source>
        <dbReference type="HAMAP-Rule" id="MF_02247"/>
    </source>
</evidence>
<dbReference type="NCBIfam" id="TIGR01746">
    <property type="entry name" value="Thioester-redct"/>
    <property type="match status" value="1"/>
</dbReference>
<dbReference type="Pfam" id="PF00501">
    <property type="entry name" value="AMP-binding"/>
    <property type="match status" value="1"/>
</dbReference>
<sequence length="1172" mass="126570">MSNASPLPAEEQLAGRIAELVAHDPQFAAARPDPAVTAAVEAQPRLAQVARTVFEGYAERPALGQRAVEYVTDPATGRTTAELLPRYQTITYGEVGERVRRLAAALVAGAVRPGDRVAVLGFTSVDYTVIDVALGQIGAVAVPLQTSAAVSTLTPIVAETEPRVIAAAVDSLPDAVDLVLAGPAPTRLVVFDYHEQVDDHRDALADARARLAGVEIVVEPLADLLARGAALSFVDPPADADADPLALLVYTSGSTGAPKGAMYPERNVTRMWVRSAKHWFGPTAVSITLNFMPMSHIMGRGILYGTLGNGGTAYFSARSDLSTFLEDLALVRPTELNFVPRIWEMLYQHYCSEVDGFAGDPADAEAQVLARLRTELLGGRCVFAMTGSAPISDELRSWVDELTEQHVLNGYGSTEAGMVLFDGEVQRPPVLDYKLADVPDLGYFSTDTPHPRGELLLKTENLFPGYYRRPEITAEVFDADGYYRTGDVVAEVAPDRLVYVDRRNNVLKLAQGEFVTLAKLEAVFGNSPLVRQIYVYGNSAQPYLLAVVVPTEQAQGRFATEAELKAAIAESLQQVAKDADLQSYEVPRDLIIETEPFTLENGLLTGIRKLAWPKLKARYGDRLERRYAELAQGQAGELSELRRHGAQRPVAETVARAAAALLGASAGDLSPQAHFTDLGGDSLSALTFGNLLRDIFGVDVPVGVIVSPANDLAAIADYVTAELAGAGSKRPSFASVHGRDALEVAAADLTLDKFLDEATLAAAPGLPGPSEQVRTVLLTGATGFLGRYLALEWLERLAPVGGTLICLVRARSDEDARRRLDDVFDSGDQRLLARYTELAADHLHVIAGDKGEADLGLAHDVWQRLADTVDVIVDPAALVNHLLPYSELFGPNAVGTAELIRIALTGKIKPFTYFSTIGVGDQIPLGKFTEDADVRVMSPVRAINDGYANGYGTSKWAGEVLLREAHDLCGLPVAVFRCDMILADTSYAGQLNLPDMFTRMMFSLVAAGVAPGSFYELGDDGRRRRAHYDGLPVEFIAEAATELGAAAGGGFTTYHVMNPYDDGRGMDEFVDWLIEAGYPIQRIDDYGDWLQRFETTLRALPEQQRQASLLPLLHNYQKPQVPICGSIAPTDRFRAAVQAAGLGPDPEHPDIPHVTREVIVKYITDLELLGLL</sequence>
<keyword evidence="2 5" id="KW-0597">Phosphoprotein</keyword>
<feature type="binding site" evidence="5">
    <location>
        <position position="951"/>
    </location>
    <ligand>
        <name>NADP(+)</name>
        <dbReference type="ChEBI" id="CHEBI:58349"/>
    </ligand>
</feature>
<feature type="binding site" evidence="5">
    <location>
        <position position="296"/>
    </location>
    <ligand>
        <name>AMP</name>
        <dbReference type="ChEBI" id="CHEBI:456215"/>
    </ligand>
</feature>
<dbReference type="Gene3D" id="3.40.50.720">
    <property type="entry name" value="NAD(P)-binding Rossmann-like Domain"/>
    <property type="match status" value="1"/>
</dbReference>
<keyword evidence="3 5" id="KW-0547">Nucleotide-binding</keyword>
<reference evidence="7 8" key="1">
    <citation type="submission" date="2023-08" db="EMBL/GenBank/DDBJ databases">
        <authorList>
            <person name="Folkvardsen B D."/>
            <person name="Norman A."/>
        </authorList>
    </citation>
    <scope>NUCLEOTIDE SEQUENCE [LARGE SCALE GENOMIC DNA]</scope>
    <source>
        <strain evidence="7 8">Mu0083</strain>
    </source>
</reference>
<dbReference type="InterPro" id="IPR020806">
    <property type="entry name" value="PKS_PP-bd"/>
</dbReference>
<feature type="binding site" evidence="5">
    <location>
        <position position="915"/>
    </location>
    <ligand>
        <name>NADP(+)</name>
        <dbReference type="ChEBI" id="CHEBI:58349"/>
    </ligand>
</feature>
<dbReference type="Gene3D" id="1.10.1200.10">
    <property type="entry name" value="ACP-like"/>
    <property type="match status" value="1"/>
</dbReference>
<evidence type="ECO:0000256" key="2">
    <source>
        <dbReference type="ARBA" id="ARBA00022553"/>
    </source>
</evidence>
<name>A0ABM9LWN3_9MYCO</name>
<comment type="domain">
    <text evidence="5">The N-terminal domain likely catalyzes substrate activation by formation of an initial acyl-AMP intermediate, the central region contains the phosphopantetheine attachment site, and the C-terminal domain catalyzes the reduction by NADPH of the intermediate thioester formed from the attack of the phosphopantetheine thiol at the carbonyl carbon of acyl-AMP.</text>
</comment>
<comment type="similarity">
    <text evidence="5">Belongs to the ATP-dependent AMP-binding enzyme family. Carboxylic acid reductase subfamily.</text>
</comment>
<comment type="catalytic activity">
    <reaction evidence="5">
        <text>a carboxylate + ATP + NADPH + H(+) = an aldehyde + AMP + diphosphate + NADP(+)</text>
        <dbReference type="Rhea" id="RHEA:50916"/>
        <dbReference type="ChEBI" id="CHEBI:15378"/>
        <dbReference type="ChEBI" id="CHEBI:17478"/>
        <dbReference type="ChEBI" id="CHEBI:29067"/>
        <dbReference type="ChEBI" id="CHEBI:30616"/>
        <dbReference type="ChEBI" id="CHEBI:33019"/>
        <dbReference type="ChEBI" id="CHEBI:57783"/>
        <dbReference type="ChEBI" id="CHEBI:58349"/>
        <dbReference type="ChEBI" id="CHEBI:456215"/>
    </reaction>
</comment>
<feature type="binding site" evidence="5">
    <location>
        <position position="508"/>
    </location>
    <ligand>
        <name>AMP</name>
        <dbReference type="ChEBI" id="CHEBI:456215"/>
    </ligand>
</feature>
<keyword evidence="1 5" id="KW-0596">Phosphopantetheine</keyword>
<dbReference type="GO" id="GO:0016491">
    <property type="term" value="F:oxidoreductase activity"/>
    <property type="evidence" value="ECO:0007669"/>
    <property type="project" value="UniProtKB-KW"/>
</dbReference>
<dbReference type="InterPro" id="IPR046407">
    <property type="entry name" value="CAR"/>
</dbReference>
<keyword evidence="5" id="KW-0521">NADP</keyword>
<dbReference type="CDD" id="cd17632">
    <property type="entry name" value="AFD_CAR-like"/>
    <property type="match status" value="1"/>
</dbReference>
<dbReference type="SUPFAM" id="SSF56801">
    <property type="entry name" value="Acetyl-CoA synthetase-like"/>
    <property type="match status" value="1"/>
</dbReference>
<keyword evidence="8" id="KW-1185">Reference proteome</keyword>
<dbReference type="InterPro" id="IPR036736">
    <property type="entry name" value="ACP-like_sf"/>
</dbReference>
<feature type="binding site" evidence="5">
    <location>
        <position position="809"/>
    </location>
    <ligand>
        <name>NADP(+)</name>
        <dbReference type="ChEBI" id="CHEBI:58349"/>
    </ligand>
</feature>
<dbReference type="InterPro" id="IPR009081">
    <property type="entry name" value="PP-bd_ACP"/>
</dbReference>
<dbReference type="InterPro" id="IPR010080">
    <property type="entry name" value="Thioester_reductase-like_dom"/>
</dbReference>
<dbReference type="Proteomes" id="UP001190336">
    <property type="component" value="Chromosome"/>
</dbReference>
<feature type="domain" description="Carrier" evidence="6">
    <location>
        <begin position="648"/>
        <end position="723"/>
    </location>
</feature>
<dbReference type="HAMAP" id="MF_02247">
    <property type="entry name" value="Carbox_acid_reduct"/>
    <property type="match status" value="1"/>
</dbReference>
<dbReference type="CDD" id="cd05235">
    <property type="entry name" value="SDR_e1"/>
    <property type="match status" value="1"/>
</dbReference>
<dbReference type="RefSeq" id="WP_308474477.1">
    <property type="nucleotide sequence ID" value="NZ_OY726394.1"/>
</dbReference>
<gene>
    <name evidence="5 7" type="primary">car</name>
    <name evidence="7" type="ORF">MU0083_003832</name>
</gene>
<comment type="function">
    <text evidence="5">Catalyzes the ATP- and NADPH-dependent reduction of carboxylic acids to the corresponding aldehydes.</text>
</comment>
<dbReference type="InterPro" id="IPR036291">
    <property type="entry name" value="NAD(P)-bd_dom_sf"/>
</dbReference>
<dbReference type="InterPro" id="IPR020845">
    <property type="entry name" value="AMP-binding_CS"/>
</dbReference>
<feature type="binding site" evidence="5">
    <location>
        <begin position="875"/>
        <end position="877"/>
    </location>
    <ligand>
        <name>NADP(+)</name>
        <dbReference type="ChEBI" id="CHEBI:58349"/>
    </ligand>
</feature>
<dbReference type="PROSITE" id="PS00455">
    <property type="entry name" value="AMP_BINDING"/>
    <property type="match status" value="1"/>
</dbReference>
<dbReference type="PANTHER" id="PTHR43272">
    <property type="entry name" value="LONG-CHAIN-FATTY-ACID--COA LIGASE"/>
    <property type="match status" value="1"/>
</dbReference>
<feature type="binding site" evidence="5">
    <location>
        <position position="388"/>
    </location>
    <ligand>
        <name>AMP</name>
        <dbReference type="ChEBI" id="CHEBI:456215"/>
    </ligand>
</feature>
<feature type="binding site" evidence="5">
    <location>
        <position position="487"/>
    </location>
    <ligand>
        <name>AMP</name>
        <dbReference type="ChEBI" id="CHEBI:456215"/>
    </ligand>
</feature>
<dbReference type="Gene3D" id="3.40.50.12780">
    <property type="entry name" value="N-terminal domain of ligase-like"/>
    <property type="match status" value="1"/>
</dbReference>
<evidence type="ECO:0000313" key="8">
    <source>
        <dbReference type="Proteomes" id="UP001190336"/>
    </source>
</evidence>
<proteinExistence type="inferred from homology"/>
<comment type="caution">
    <text evidence="5">Lacks conserved residue(s) required for the propagation of feature annotation.</text>
</comment>
<organism evidence="7 8">
    <name type="scientific">[Mycobacterium] kokjensenii</name>
    <dbReference type="NCBI Taxonomy" id="3064287"/>
    <lineage>
        <taxon>Bacteria</taxon>
        <taxon>Bacillati</taxon>
        <taxon>Actinomycetota</taxon>
        <taxon>Actinomycetes</taxon>
        <taxon>Mycobacteriales</taxon>
        <taxon>Mycobacteriaceae</taxon>
        <taxon>Mycolicibacter</taxon>
    </lineage>
</organism>
<protein>
    <recommendedName>
        <fullName evidence="5">Carboxylic acid reductase</fullName>
        <shortName evidence="5">CAR</shortName>
        <ecNumber evidence="5">1.2.1.-</ecNumber>
    </recommendedName>
    <alternativeName>
        <fullName evidence="5">ATP/NADPH-dependent carboxylic acid reductase</fullName>
    </alternativeName>
</protein>
<feature type="binding site" evidence="5">
    <location>
        <position position="609"/>
    </location>
    <ligand>
        <name>AMP</name>
        <dbReference type="ChEBI" id="CHEBI:456215"/>
    </ligand>
</feature>